<protein>
    <submittedName>
        <fullName evidence="7">Dehydrogenase E1 component</fullName>
    </submittedName>
</protein>
<name>A0A0D6LVR5_9BILA</name>
<reference evidence="7 8" key="1">
    <citation type="submission" date="2013-05" db="EMBL/GenBank/DDBJ databases">
        <title>Draft genome of the parasitic nematode Anyclostoma ceylanicum.</title>
        <authorList>
            <person name="Mitreva M."/>
        </authorList>
    </citation>
    <scope>NUCLEOTIDE SEQUENCE [LARGE SCALE GENOMIC DNA]</scope>
</reference>
<evidence type="ECO:0000256" key="3">
    <source>
        <dbReference type="ARBA" id="ARBA00022946"/>
    </source>
</evidence>
<evidence type="ECO:0000256" key="4">
    <source>
        <dbReference type="ARBA" id="ARBA00023002"/>
    </source>
</evidence>
<dbReference type="PANTHER" id="PTHR23152">
    <property type="entry name" value="2-OXOGLUTARATE DEHYDROGENASE"/>
    <property type="match status" value="1"/>
</dbReference>
<dbReference type="InterPro" id="IPR001017">
    <property type="entry name" value="DH_E1"/>
</dbReference>
<keyword evidence="4" id="KW-0560">Oxidoreductase</keyword>
<dbReference type="InterPro" id="IPR011603">
    <property type="entry name" value="2oxoglutarate_DH_E1"/>
</dbReference>
<keyword evidence="8" id="KW-1185">Reference proteome</keyword>
<comment type="similarity">
    <text evidence="2">Belongs to the alpha-ketoglutarate dehydrogenase family.</text>
</comment>
<dbReference type="Pfam" id="PF00676">
    <property type="entry name" value="E1_dh"/>
    <property type="match status" value="1"/>
</dbReference>
<dbReference type="EMBL" id="KE125091">
    <property type="protein sequence ID" value="EPB71732.1"/>
    <property type="molecule type" value="Genomic_DNA"/>
</dbReference>
<evidence type="ECO:0000313" key="7">
    <source>
        <dbReference type="EMBL" id="EPB71732.1"/>
    </source>
</evidence>
<dbReference type="FunFam" id="3.40.50.970:FF:000135">
    <property type="entry name" value="Uncharacterized protein"/>
    <property type="match status" value="1"/>
</dbReference>
<keyword evidence="3" id="KW-0809">Transit peptide</keyword>
<evidence type="ECO:0000313" key="8">
    <source>
        <dbReference type="Proteomes" id="UP000054495"/>
    </source>
</evidence>
<comment type="cofactor">
    <cofactor evidence="1">
        <name>thiamine diphosphate</name>
        <dbReference type="ChEBI" id="CHEBI:58937"/>
    </cofactor>
</comment>
<proteinExistence type="inferred from homology"/>
<dbReference type="Gene3D" id="1.10.287.1150">
    <property type="entry name" value="TPP helical domain"/>
    <property type="match status" value="1"/>
</dbReference>
<evidence type="ECO:0000256" key="2">
    <source>
        <dbReference type="ARBA" id="ARBA00006936"/>
    </source>
</evidence>
<dbReference type="GO" id="GO:0030976">
    <property type="term" value="F:thiamine pyrophosphate binding"/>
    <property type="evidence" value="ECO:0007669"/>
    <property type="project" value="InterPro"/>
</dbReference>
<dbReference type="Proteomes" id="UP000054495">
    <property type="component" value="Unassembled WGS sequence"/>
</dbReference>
<gene>
    <name evidence="7" type="ORF">ANCCEY_09177</name>
</gene>
<dbReference type="Gene3D" id="3.40.50.970">
    <property type="match status" value="1"/>
</dbReference>
<dbReference type="SUPFAM" id="SSF52518">
    <property type="entry name" value="Thiamin diphosphate-binding fold (THDP-binding)"/>
    <property type="match status" value="1"/>
</dbReference>
<feature type="domain" description="Dehydrogenase E1 component" evidence="6">
    <location>
        <begin position="129"/>
        <end position="402"/>
    </location>
</feature>
<dbReference type="Gene3D" id="3.40.50.12470">
    <property type="match status" value="1"/>
</dbReference>
<evidence type="ECO:0000256" key="5">
    <source>
        <dbReference type="ARBA" id="ARBA00023052"/>
    </source>
</evidence>
<accession>A0A0D6LVR5</accession>
<dbReference type="AlphaFoldDB" id="A0A0D6LVR5"/>
<dbReference type="GO" id="GO:0016624">
    <property type="term" value="F:oxidoreductase activity, acting on the aldehyde or oxo group of donors, disulfide as acceptor"/>
    <property type="evidence" value="ECO:0007669"/>
    <property type="project" value="InterPro"/>
</dbReference>
<keyword evidence="5" id="KW-0786">Thiamine pyrophosphate</keyword>
<dbReference type="PANTHER" id="PTHR23152:SF4">
    <property type="entry name" value="2-OXOADIPATE DEHYDROGENASE COMPLEX COMPONENT E1"/>
    <property type="match status" value="1"/>
</dbReference>
<evidence type="ECO:0000256" key="1">
    <source>
        <dbReference type="ARBA" id="ARBA00001964"/>
    </source>
</evidence>
<sequence length="543" mass="60848">MRPEDSQRVHLINAFRRYGYLQAQLDPLGLQAEKDVPELNPEIYGLSPNDALPGKELSLNDLAEQLRLIYCGPMAIEFMHINVRDLAFDNWEERQWLAQNFENAVADELRNEERVKLAKLMLRCEIFIGIAHRGRLNLLSEMMQFPVVQMFRKMKGKPEFPDGVQGSGDVLSHLTSSFDHKSPEGTVHISMLPNPSHLEAVNPVAMGKARARARSLGVGDYSKERSARTGDGVLAVLVHGDGAFTGQGIVWESISLSQAPHFRLGGTMHLVTNNQVAFTAEAHIGRSSTHCTDIAKAFEYPVIHVNGDHPEEVVKATRLAVAYRDKFRKDVFINMQCYRRWGHNELDDPSFTQPAMYRIIENRESVPRQYADELIDEGLMAEDDVKAEKEAHSAKMMESFRAIDITPPVAKHLQGNWKGFVQAPAEVQKWDTGCEINLLKYVGAASVKVPDGFVSPENVHPHLQKTHCEARIQKMVAGDNLDWGTAEVALAFGSLLMEGNDVRISGQDVGRATFSFRQVADAVWLDFAAAPRNRWYGSGTQYM</sequence>
<evidence type="ECO:0000259" key="6">
    <source>
        <dbReference type="Pfam" id="PF00676"/>
    </source>
</evidence>
<organism evidence="7 8">
    <name type="scientific">Ancylostoma ceylanicum</name>
    <dbReference type="NCBI Taxonomy" id="53326"/>
    <lineage>
        <taxon>Eukaryota</taxon>
        <taxon>Metazoa</taxon>
        <taxon>Ecdysozoa</taxon>
        <taxon>Nematoda</taxon>
        <taxon>Chromadorea</taxon>
        <taxon>Rhabditida</taxon>
        <taxon>Rhabditina</taxon>
        <taxon>Rhabditomorpha</taxon>
        <taxon>Strongyloidea</taxon>
        <taxon>Ancylostomatidae</taxon>
        <taxon>Ancylostomatinae</taxon>
        <taxon>Ancylostoma</taxon>
    </lineage>
</organism>
<dbReference type="InterPro" id="IPR029061">
    <property type="entry name" value="THDP-binding"/>
</dbReference>